<gene>
    <name evidence="8" type="ORF">A5642_10530</name>
</gene>
<name>A0A1A0N389_MYCMU</name>
<evidence type="ECO:0000256" key="2">
    <source>
        <dbReference type="ARBA" id="ARBA00022527"/>
    </source>
</evidence>
<dbReference type="Proteomes" id="UP000093962">
    <property type="component" value="Unassembled WGS sequence"/>
</dbReference>
<evidence type="ECO:0000313" key="8">
    <source>
        <dbReference type="EMBL" id="OBA91503.1"/>
    </source>
</evidence>
<organism evidence="8 9">
    <name type="scientific">Mycolicibacterium mucogenicum</name>
    <name type="common">Mycobacterium mucogenicum</name>
    <dbReference type="NCBI Taxonomy" id="56689"/>
    <lineage>
        <taxon>Bacteria</taxon>
        <taxon>Bacillati</taxon>
        <taxon>Actinomycetota</taxon>
        <taxon>Actinomycetes</taxon>
        <taxon>Mycobacteriales</taxon>
        <taxon>Mycobacteriaceae</taxon>
        <taxon>Mycolicibacterium</taxon>
    </lineage>
</organism>
<dbReference type="PROSITE" id="PS50011">
    <property type="entry name" value="PROTEIN_KINASE_DOM"/>
    <property type="match status" value="1"/>
</dbReference>
<evidence type="ECO:0000256" key="4">
    <source>
        <dbReference type="ARBA" id="ARBA00022741"/>
    </source>
</evidence>
<dbReference type="SUPFAM" id="SSF56112">
    <property type="entry name" value="Protein kinase-like (PK-like)"/>
    <property type="match status" value="1"/>
</dbReference>
<evidence type="ECO:0000259" key="7">
    <source>
        <dbReference type="PROSITE" id="PS50011"/>
    </source>
</evidence>
<dbReference type="Gene3D" id="3.30.200.20">
    <property type="entry name" value="Phosphorylase Kinase, domain 1"/>
    <property type="match status" value="1"/>
</dbReference>
<keyword evidence="5" id="KW-0418">Kinase</keyword>
<comment type="caution">
    <text evidence="8">The sequence shown here is derived from an EMBL/GenBank/DDBJ whole genome shotgun (WGS) entry which is preliminary data.</text>
</comment>
<protein>
    <recommendedName>
        <fullName evidence="1">non-specific serine/threonine protein kinase</fullName>
        <ecNumber evidence="1">2.7.11.1</ecNumber>
    </recommendedName>
</protein>
<keyword evidence="3" id="KW-0808">Transferase</keyword>
<feature type="domain" description="Protein kinase" evidence="7">
    <location>
        <begin position="1"/>
        <end position="92"/>
    </location>
</feature>
<dbReference type="PANTHER" id="PTHR43289">
    <property type="entry name" value="MITOGEN-ACTIVATED PROTEIN KINASE KINASE KINASE 20-RELATED"/>
    <property type="match status" value="1"/>
</dbReference>
<proteinExistence type="predicted"/>
<dbReference type="EMBL" id="LZSF01000030">
    <property type="protein sequence ID" value="OBA91503.1"/>
    <property type="molecule type" value="Genomic_DNA"/>
</dbReference>
<dbReference type="PANTHER" id="PTHR43289:SF6">
    <property type="entry name" value="SERINE_THREONINE-PROTEIN KINASE NEKL-3"/>
    <property type="match status" value="1"/>
</dbReference>
<accession>A0A1A0N389</accession>
<dbReference type="Pfam" id="PF00069">
    <property type="entry name" value="Pkinase"/>
    <property type="match status" value="1"/>
</dbReference>
<dbReference type="InterPro" id="IPR000719">
    <property type="entry name" value="Prot_kinase_dom"/>
</dbReference>
<keyword evidence="2" id="KW-0723">Serine/threonine-protein kinase</keyword>
<dbReference type="AlphaFoldDB" id="A0A1A0N389"/>
<reference evidence="8 9" key="1">
    <citation type="submission" date="2016-06" db="EMBL/GenBank/DDBJ databases">
        <authorList>
            <person name="Kjaerup R.B."/>
            <person name="Dalgaard T.S."/>
            <person name="Juul-Madsen H.R."/>
        </authorList>
    </citation>
    <scope>NUCLEOTIDE SEQUENCE [LARGE SCALE GENOMIC DNA]</scope>
    <source>
        <strain evidence="8 9">1199456.5</strain>
    </source>
</reference>
<keyword evidence="6" id="KW-0067">ATP-binding</keyword>
<sequence length="92" mass="10445">MGEVYLAQHPRLPKQVALKTLPVEWSADEEYRARFTREADLASTLWHPNIVGVYDRGEADSHLWISMDYVDGVDASRLLADRFPAGMPTEDV</sequence>
<evidence type="ECO:0000256" key="3">
    <source>
        <dbReference type="ARBA" id="ARBA00022679"/>
    </source>
</evidence>
<evidence type="ECO:0000256" key="5">
    <source>
        <dbReference type="ARBA" id="ARBA00022777"/>
    </source>
</evidence>
<dbReference type="InterPro" id="IPR011009">
    <property type="entry name" value="Kinase-like_dom_sf"/>
</dbReference>
<evidence type="ECO:0000256" key="6">
    <source>
        <dbReference type="ARBA" id="ARBA00022840"/>
    </source>
</evidence>
<evidence type="ECO:0000256" key="1">
    <source>
        <dbReference type="ARBA" id="ARBA00012513"/>
    </source>
</evidence>
<dbReference type="GO" id="GO:0005524">
    <property type="term" value="F:ATP binding"/>
    <property type="evidence" value="ECO:0007669"/>
    <property type="project" value="UniProtKB-KW"/>
</dbReference>
<keyword evidence="4" id="KW-0547">Nucleotide-binding</keyword>
<dbReference type="GO" id="GO:0004674">
    <property type="term" value="F:protein serine/threonine kinase activity"/>
    <property type="evidence" value="ECO:0007669"/>
    <property type="project" value="UniProtKB-KW"/>
</dbReference>
<dbReference type="EC" id="2.7.11.1" evidence="1"/>
<evidence type="ECO:0000313" key="9">
    <source>
        <dbReference type="Proteomes" id="UP000093962"/>
    </source>
</evidence>